<sequence length="130" mass="12650">MTLGLVFAAAVAGGMGAGLRYLVDAVVIRGREGAFPLGILVVNVTGSLALGILVGLGAAIAPPALVMVVGTGLLGGYTTFSTVSVETALLLQRRRRRAAVVNIVGTLVLALAAAGLGMLIGGAVAALAGG</sequence>
<evidence type="ECO:0000313" key="14">
    <source>
        <dbReference type="EMBL" id="GAA1954472.1"/>
    </source>
</evidence>
<keyword evidence="8 13" id="KW-0472">Membrane</keyword>
<feature type="transmembrane region" description="Helical" evidence="13">
    <location>
        <begin position="103"/>
        <end position="128"/>
    </location>
</feature>
<comment type="activity regulation">
    <text evidence="13">Na(+) is not transported, but it plays an essential structural role and its presence is essential for fluoride channel function.</text>
</comment>
<organism evidence="14 15">
    <name type="scientific">Microbacterium deminutum</name>
    <dbReference type="NCBI Taxonomy" id="344164"/>
    <lineage>
        <taxon>Bacteria</taxon>
        <taxon>Bacillati</taxon>
        <taxon>Actinomycetota</taxon>
        <taxon>Actinomycetes</taxon>
        <taxon>Micrococcales</taxon>
        <taxon>Microbacteriaceae</taxon>
        <taxon>Microbacterium</taxon>
    </lineage>
</organism>
<evidence type="ECO:0000256" key="1">
    <source>
        <dbReference type="ARBA" id="ARBA00004651"/>
    </source>
</evidence>
<dbReference type="PANTHER" id="PTHR28259:SF16">
    <property type="entry name" value="FLUORIDE-SPECIFIC ION CHANNEL FLUC 2"/>
    <property type="match status" value="1"/>
</dbReference>
<evidence type="ECO:0000256" key="13">
    <source>
        <dbReference type="HAMAP-Rule" id="MF_00454"/>
    </source>
</evidence>
<comment type="caution">
    <text evidence="14">The sequence shown here is derived from an EMBL/GenBank/DDBJ whole genome shotgun (WGS) entry which is preliminary data.</text>
</comment>
<reference evidence="15" key="1">
    <citation type="journal article" date="2019" name="Int. J. Syst. Evol. Microbiol.">
        <title>The Global Catalogue of Microorganisms (GCM) 10K type strain sequencing project: providing services to taxonomists for standard genome sequencing and annotation.</title>
        <authorList>
            <consortium name="The Broad Institute Genomics Platform"/>
            <consortium name="The Broad Institute Genome Sequencing Center for Infectious Disease"/>
            <person name="Wu L."/>
            <person name="Ma J."/>
        </authorList>
    </citation>
    <scope>NUCLEOTIDE SEQUENCE [LARGE SCALE GENOMIC DNA]</scope>
    <source>
        <strain evidence="15">JCM 14901</strain>
    </source>
</reference>
<keyword evidence="6 13" id="KW-1133">Transmembrane helix</keyword>
<gene>
    <name evidence="13 14" type="primary">crcB</name>
    <name evidence="13" type="synonym">fluC</name>
    <name evidence="14" type="ORF">GCM10009776_15530</name>
</gene>
<dbReference type="EMBL" id="BAAAOG010000002">
    <property type="protein sequence ID" value="GAA1954472.1"/>
    <property type="molecule type" value="Genomic_DNA"/>
</dbReference>
<dbReference type="RefSeq" id="WP_344093070.1">
    <property type="nucleotide sequence ID" value="NZ_BAAAOG010000002.1"/>
</dbReference>
<dbReference type="Proteomes" id="UP001499933">
    <property type="component" value="Unassembled WGS sequence"/>
</dbReference>
<comment type="function">
    <text evidence="12 13">Fluoride-specific ion channel. Important for reducing fluoride concentration in the cell, thus reducing its toxicity.</text>
</comment>
<comment type="subcellular location">
    <subcellularLocation>
        <location evidence="1 13">Cell membrane</location>
        <topology evidence="1 13">Multi-pass membrane protein</topology>
    </subcellularLocation>
</comment>
<keyword evidence="4 13" id="KW-0812">Transmembrane</keyword>
<evidence type="ECO:0000256" key="8">
    <source>
        <dbReference type="ARBA" id="ARBA00023136"/>
    </source>
</evidence>
<dbReference type="Pfam" id="PF02537">
    <property type="entry name" value="CRCB"/>
    <property type="match status" value="1"/>
</dbReference>
<accession>A0ABP5C1K1</accession>
<feature type="transmembrane region" description="Helical" evidence="13">
    <location>
        <begin position="66"/>
        <end position="91"/>
    </location>
</feature>
<dbReference type="InterPro" id="IPR003691">
    <property type="entry name" value="FluC"/>
</dbReference>
<comment type="similarity">
    <text evidence="10 13">Belongs to the fluoride channel Fluc/FEX (TC 1.A.43) family.</text>
</comment>
<feature type="binding site" evidence="13">
    <location>
        <position position="78"/>
    </location>
    <ligand>
        <name>Na(+)</name>
        <dbReference type="ChEBI" id="CHEBI:29101"/>
        <note>structural</note>
    </ligand>
</feature>
<keyword evidence="5 13" id="KW-0479">Metal-binding</keyword>
<evidence type="ECO:0000256" key="9">
    <source>
        <dbReference type="ARBA" id="ARBA00023303"/>
    </source>
</evidence>
<dbReference type="PANTHER" id="PTHR28259">
    <property type="entry name" value="FLUORIDE EXPORT PROTEIN 1-RELATED"/>
    <property type="match status" value="1"/>
</dbReference>
<evidence type="ECO:0000256" key="6">
    <source>
        <dbReference type="ARBA" id="ARBA00022989"/>
    </source>
</evidence>
<evidence type="ECO:0000256" key="2">
    <source>
        <dbReference type="ARBA" id="ARBA00022448"/>
    </source>
</evidence>
<feature type="transmembrane region" description="Helical" evidence="13">
    <location>
        <begin position="6"/>
        <end position="23"/>
    </location>
</feature>
<evidence type="ECO:0000256" key="7">
    <source>
        <dbReference type="ARBA" id="ARBA00023065"/>
    </source>
</evidence>
<keyword evidence="15" id="KW-1185">Reference proteome</keyword>
<keyword evidence="9 13" id="KW-0407">Ion channel</keyword>
<evidence type="ECO:0000256" key="4">
    <source>
        <dbReference type="ARBA" id="ARBA00022692"/>
    </source>
</evidence>
<keyword evidence="13" id="KW-0915">Sodium</keyword>
<comment type="catalytic activity">
    <reaction evidence="11">
        <text>fluoride(in) = fluoride(out)</text>
        <dbReference type="Rhea" id="RHEA:76159"/>
        <dbReference type="ChEBI" id="CHEBI:17051"/>
    </reaction>
    <physiologicalReaction direction="left-to-right" evidence="11">
        <dbReference type="Rhea" id="RHEA:76160"/>
    </physiologicalReaction>
</comment>
<evidence type="ECO:0000256" key="5">
    <source>
        <dbReference type="ARBA" id="ARBA00022723"/>
    </source>
</evidence>
<keyword evidence="3 13" id="KW-1003">Cell membrane</keyword>
<keyword evidence="7 13" id="KW-0406">Ion transport</keyword>
<evidence type="ECO:0000256" key="12">
    <source>
        <dbReference type="ARBA" id="ARBA00049940"/>
    </source>
</evidence>
<dbReference type="NCBIfam" id="TIGR00494">
    <property type="entry name" value="crcB"/>
    <property type="match status" value="1"/>
</dbReference>
<keyword evidence="2 13" id="KW-0813">Transport</keyword>
<dbReference type="HAMAP" id="MF_00454">
    <property type="entry name" value="FluC"/>
    <property type="match status" value="1"/>
</dbReference>
<evidence type="ECO:0000256" key="10">
    <source>
        <dbReference type="ARBA" id="ARBA00035120"/>
    </source>
</evidence>
<protein>
    <recommendedName>
        <fullName evidence="13">Fluoride-specific ion channel FluC</fullName>
    </recommendedName>
</protein>
<feature type="binding site" evidence="13">
    <location>
        <position position="75"/>
    </location>
    <ligand>
        <name>Na(+)</name>
        <dbReference type="ChEBI" id="CHEBI:29101"/>
        <note>structural</note>
    </ligand>
</feature>
<evidence type="ECO:0000256" key="3">
    <source>
        <dbReference type="ARBA" id="ARBA00022475"/>
    </source>
</evidence>
<name>A0ABP5C1K1_9MICO</name>
<evidence type="ECO:0000313" key="15">
    <source>
        <dbReference type="Proteomes" id="UP001499933"/>
    </source>
</evidence>
<feature type="transmembrane region" description="Helical" evidence="13">
    <location>
        <begin position="35"/>
        <end position="60"/>
    </location>
</feature>
<proteinExistence type="inferred from homology"/>
<evidence type="ECO:0000256" key="11">
    <source>
        <dbReference type="ARBA" id="ARBA00035585"/>
    </source>
</evidence>